<protein>
    <submittedName>
        <fullName evidence="1">Uncharacterized protein</fullName>
    </submittedName>
</protein>
<comment type="caution">
    <text evidence="1">The sequence shown here is derived from an EMBL/GenBank/DDBJ whole genome shotgun (WGS) entry which is preliminary data.</text>
</comment>
<evidence type="ECO:0000313" key="1">
    <source>
        <dbReference type="EMBL" id="KAK8002071.1"/>
    </source>
</evidence>
<sequence length="175" mass="18930">MGQKPSCHEARLLPQAGDTCWSPGPRHPLTIGLDRRPEQLPGACQPNLGGTFSAYATYVDLSGVTRDNVASGSNPRVIPDGHGGLLDFGDFVGEGEAGVVRYRDIMPHTDVEITLLWTTRKGDGSRSQTFFYKGERILEAAAAEGDNLNAVEDTVTNTTADSQLDDHNTYPKCHM</sequence>
<keyword evidence="2" id="KW-1185">Reference proteome</keyword>
<dbReference type="Proteomes" id="UP001396898">
    <property type="component" value="Unassembled WGS sequence"/>
</dbReference>
<accession>A0ABR1R9C9</accession>
<reference evidence="1 2" key="1">
    <citation type="submission" date="2023-01" db="EMBL/GenBank/DDBJ databases">
        <title>Analysis of 21 Apiospora genomes using comparative genomics revels a genus with tremendous synthesis potential of carbohydrate active enzymes and secondary metabolites.</title>
        <authorList>
            <person name="Sorensen T."/>
        </authorList>
    </citation>
    <scope>NUCLEOTIDE SEQUENCE [LARGE SCALE GENOMIC DNA]</scope>
    <source>
        <strain evidence="1 2">CBS 20057</strain>
    </source>
</reference>
<gene>
    <name evidence="1" type="ORF">PG991_014293</name>
</gene>
<evidence type="ECO:0000313" key="2">
    <source>
        <dbReference type="Proteomes" id="UP001396898"/>
    </source>
</evidence>
<organism evidence="1 2">
    <name type="scientific">Apiospora marii</name>
    <dbReference type="NCBI Taxonomy" id="335849"/>
    <lineage>
        <taxon>Eukaryota</taxon>
        <taxon>Fungi</taxon>
        <taxon>Dikarya</taxon>
        <taxon>Ascomycota</taxon>
        <taxon>Pezizomycotina</taxon>
        <taxon>Sordariomycetes</taxon>
        <taxon>Xylariomycetidae</taxon>
        <taxon>Amphisphaeriales</taxon>
        <taxon>Apiosporaceae</taxon>
        <taxon>Apiospora</taxon>
    </lineage>
</organism>
<name>A0ABR1R9C9_9PEZI</name>
<dbReference type="EMBL" id="JAQQWI010000018">
    <property type="protein sequence ID" value="KAK8002071.1"/>
    <property type="molecule type" value="Genomic_DNA"/>
</dbReference>
<proteinExistence type="predicted"/>